<dbReference type="Proteomes" id="UP001589654">
    <property type="component" value="Unassembled WGS sequence"/>
</dbReference>
<dbReference type="PANTHER" id="PTHR43847">
    <property type="entry name" value="BLL3993 PROTEIN"/>
    <property type="match status" value="1"/>
</dbReference>
<name>A0ABV5J264_9BACT</name>
<comment type="caution">
    <text evidence="6">The sequence shown here is derived from an EMBL/GenBank/DDBJ whole genome shotgun (WGS) entry which is preliminary data.</text>
</comment>
<evidence type="ECO:0000256" key="4">
    <source>
        <dbReference type="ARBA" id="ARBA00023136"/>
    </source>
</evidence>
<feature type="transmembrane region" description="Helical" evidence="5">
    <location>
        <begin position="20"/>
        <end position="44"/>
    </location>
</feature>
<dbReference type="Pfam" id="PF04191">
    <property type="entry name" value="PEMT"/>
    <property type="match status" value="1"/>
</dbReference>
<feature type="transmembrane region" description="Helical" evidence="5">
    <location>
        <begin position="56"/>
        <end position="82"/>
    </location>
</feature>
<accession>A0ABV5J264</accession>
<keyword evidence="3 5" id="KW-1133">Transmembrane helix</keyword>
<dbReference type="GO" id="GO:0032259">
    <property type="term" value="P:methylation"/>
    <property type="evidence" value="ECO:0007669"/>
    <property type="project" value="UniProtKB-KW"/>
</dbReference>
<evidence type="ECO:0000256" key="1">
    <source>
        <dbReference type="ARBA" id="ARBA00004127"/>
    </source>
</evidence>
<evidence type="ECO:0000256" key="5">
    <source>
        <dbReference type="SAM" id="Phobius"/>
    </source>
</evidence>
<keyword evidence="6" id="KW-0808">Transferase</keyword>
<dbReference type="RefSeq" id="WP_290247448.1">
    <property type="nucleotide sequence ID" value="NZ_JAUFQT010000001.1"/>
</dbReference>
<evidence type="ECO:0000313" key="7">
    <source>
        <dbReference type="Proteomes" id="UP001589654"/>
    </source>
</evidence>
<keyword evidence="6" id="KW-0489">Methyltransferase</keyword>
<proteinExistence type="predicted"/>
<evidence type="ECO:0000256" key="3">
    <source>
        <dbReference type="ARBA" id="ARBA00022989"/>
    </source>
</evidence>
<feature type="transmembrane region" description="Helical" evidence="5">
    <location>
        <begin position="115"/>
        <end position="144"/>
    </location>
</feature>
<dbReference type="GO" id="GO:0004671">
    <property type="term" value="F:protein C-terminal S-isoprenylcysteine carboxyl O-methyltransferase activity"/>
    <property type="evidence" value="ECO:0007669"/>
    <property type="project" value="UniProtKB-EC"/>
</dbReference>
<organism evidence="6 7">
    <name type="scientific">Echinicola jeungdonensis</name>
    <dbReference type="NCBI Taxonomy" id="709343"/>
    <lineage>
        <taxon>Bacteria</taxon>
        <taxon>Pseudomonadati</taxon>
        <taxon>Bacteroidota</taxon>
        <taxon>Cytophagia</taxon>
        <taxon>Cytophagales</taxon>
        <taxon>Cyclobacteriaceae</taxon>
        <taxon>Echinicola</taxon>
    </lineage>
</organism>
<gene>
    <name evidence="6" type="ORF">ACFFUR_03720</name>
</gene>
<keyword evidence="4 5" id="KW-0472">Membrane</keyword>
<reference evidence="6 7" key="1">
    <citation type="submission" date="2024-09" db="EMBL/GenBank/DDBJ databases">
        <authorList>
            <person name="Sun Q."/>
            <person name="Mori K."/>
        </authorList>
    </citation>
    <scope>NUCLEOTIDE SEQUENCE [LARGE SCALE GENOMIC DNA]</scope>
    <source>
        <strain evidence="6 7">CECT 7682</strain>
    </source>
</reference>
<comment type="subcellular location">
    <subcellularLocation>
        <location evidence="1">Endomembrane system</location>
        <topology evidence="1">Multi-pass membrane protein</topology>
    </subcellularLocation>
</comment>
<dbReference type="EC" id="2.1.1.334" evidence="6"/>
<protein>
    <submittedName>
        <fullName evidence="6">Methyltransferase family protein</fullName>
        <ecNumber evidence="6">2.1.1.100</ecNumber>
        <ecNumber evidence="6">2.1.1.334</ecNumber>
    </submittedName>
</protein>
<dbReference type="PANTHER" id="PTHR43847:SF1">
    <property type="entry name" value="BLL3993 PROTEIN"/>
    <property type="match status" value="1"/>
</dbReference>
<evidence type="ECO:0000256" key="2">
    <source>
        <dbReference type="ARBA" id="ARBA00022692"/>
    </source>
</evidence>
<evidence type="ECO:0000313" key="6">
    <source>
        <dbReference type="EMBL" id="MFB9210901.1"/>
    </source>
</evidence>
<dbReference type="EMBL" id="JBHMEW010000011">
    <property type="protein sequence ID" value="MFB9210901.1"/>
    <property type="molecule type" value="Genomic_DNA"/>
</dbReference>
<dbReference type="Gene3D" id="1.20.120.1630">
    <property type="match status" value="1"/>
</dbReference>
<dbReference type="InterPro" id="IPR007318">
    <property type="entry name" value="Phopholipid_MeTrfase"/>
</dbReference>
<keyword evidence="7" id="KW-1185">Reference proteome</keyword>
<sequence length="179" mass="20611">MKKWIKKYSNWQHRPLNEKLKGILLILFPLIFLAVVVFAPGWWAYLHFNYPIGIPYLIGIGLSIILFFTGFGLYMWTIILFAQAKGSQTPILPTQKLVTTGPYAHSRNPMVTGTILMILGIGISLDSWSFLVFGLIIPSLYILYIKFVEEKELEARFGESYKNYKKSTPFIFPNLFKAH</sequence>
<keyword evidence="2 5" id="KW-0812">Transmembrane</keyword>
<dbReference type="EC" id="2.1.1.100" evidence="6"/>
<dbReference type="InterPro" id="IPR052527">
    <property type="entry name" value="Metal_cation-efflux_comp"/>
</dbReference>